<feature type="compositionally biased region" description="Polar residues" evidence="1">
    <location>
        <begin position="66"/>
        <end position="83"/>
    </location>
</feature>
<keyword evidence="2" id="KW-1133">Transmembrane helix</keyword>
<dbReference type="RefSeq" id="WP_009194152.1">
    <property type="nucleotide sequence ID" value="NZ_AODQ01000011.1"/>
</dbReference>
<keyword evidence="2" id="KW-0472">Membrane</keyword>
<accession>M7N667</accession>
<feature type="transmembrane region" description="Helical" evidence="2">
    <location>
        <begin position="43"/>
        <end position="61"/>
    </location>
</feature>
<sequence length="268" mass="28230">MKEHNIDQLFRQKLHQHTAPPTPAAWEQLSAGLNARRRKRGGYYAAAAVALLLLSAGWFGLQHYQPQGSERTPSVAVNEQTAPVRSPQLPEASPSASASERTTPAEESNPLPAVPQAGTPPEAASLAANQPATQGGTKLADGRNASGAQPRTATPKPALLQAETALAEAETLPDLRGRNASLELVAETPMALPTTDLALAGTEAVIIRYDARDAVALAAAEAEPEADEPDTAPEKVLSIFQKVKHGEIGLADIRQAKDNLLSGRFSKP</sequence>
<dbReference type="OrthoDB" id="948161at2"/>
<feature type="region of interest" description="Disordered" evidence="1">
    <location>
        <begin position="66"/>
        <end position="156"/>
    </location>
</feature>
<evidence type="ECO:0000256" key="2">
    <source>
        <dbReference type="SAM" id="Phobius"/>
    </source>
</evidence>
<dbReference type="STRING" id="1279009.ADICEAN_00746"/>
<dbReference type="AlphaFoldDB" id="M7N667"/>
<evidence type="ECO:0000313" key="4">
    <source>
        <dbReference type="Proteomes" id="UP000011910"/>
    </source>
</evidence>
<proteinExistence type="predicted"/>
<name>M7N667_9BACT</name>
<keyword evidence="2" id="KW-0812">Transmembrane</keyword>
<evidence type="ECO:0000313" key="3">
    <source>
        <dbReference type="EMBL" id="EMR04123.1"/>
    </source>
</evidence>
<evidence type="ECO:0000256" key="1">
    <source>
        <dbReference type="SAM" id="MobiDB-lite"/>
    </source>
</evidence>
<organism evidence="3 4">
    <name type="scientific">Cesiribacter andamanensis AMV16</name>
    <dbReference type="NCBI Taxonomy" id="1279009"/>
    <lineage>
        <taxon>Bacteria</taxon>
        <taxon>Pseudomonadati</taxon>
        <taxon>Bacteroidota</taxon>
        <taxon>Cytophagia</taxon>
        <taxon>Cytophagales</taxon>
        <taxon>Cesiribacteraceae</taxon>
        <taxon>Cesiribacter</taxon>
    </lineage>
</organism>
<reference evidence="3 4" key="1">
    <citation type="journal article" date="2013" name="Genome Announc.">
        <title>Draft Genome Sequence of Cesiribacter andamanensis Strain AMV16T, Isolated from a Soil Sample from a Mud Volcano in the Andaman Islands, India.</title>
        <authorList>
            <person name="Shivaji S."/>
            <person name="Ara S."/>
            <person name="Begum Z."/>
            <person name="Srinivas T.N."/>
            <person name="Singh A."/>
            <person name="Kumar Pinnaka A."/>
        </authorList>
    </citation>
    <scope>NUCLEOTIDE SEQUENCE [LARGE SCALE GENOMIC DNA]</scope>
    <source>
        <strain evidence="3 4">AMV16</strain>
    </source>
</reference>
<feature type="compositionally biased region" description="Polar residues" evidence="1">
    <location>
        <begin position="127"/>
        <end position="136"/>
    </location>
</feature>
<gene>
    <name evidence="3" type="ORF">ADICEAN_00746</name>
</gene>
<dbReference type="Proteomes" id="UP000011910">
    <property type="component" value="Unassembled WGS sequence"/>
</dbReference>
<protein>
    <submittedName>
        <fullName evidence="3">Uncharacterized protein</fullName>
    </submittedName>
</protein>
<comment type="caution">
    <text evidence="3">The sequence shown here is derived from an EMBL/GenBank/DDBJ whole genome shotgun (WGS) entry which is preliminary data.</text>
</comment>
<feature type="compositionally biased region" description="Low complexity" evidence="1">
    <location>
        <begin position="86"/>
        <end position="108"/>
    </location>
</feature>
<keyword evidence="4" id="KW-1185">Reference proteome</keyword>
<dbReference type="EMBL" id="AODQ01000011">
    <property type="protein sequence ID" value="EMR04123.1"/>
    <property type="molecule type" value="Genomic_DNA"/>
</dbReference>
<dbReference type="eggNOG" id="ENOG5033A0P">
    <property type="taxonomic scope" value="Bacteria"/>
</dbReference>